<evidence type="ECO:0000313" key="1">
    <source>
        <dbReference type="EMBL" id="KDB52024.1"/>
    </source>
</evidence>
<dbReference type="AlphaFoldDB" id="A0A059KLH8"/>
<organism evidence="1 2">
    <name type="scientific">Sphaerotilus natans subsp. natans DSM 6575</name>
    <dbReference type="NCBI Taxonomy" id="1286631"/>
    <lineage>
        <taxon>Bacteria</taxon>
        <taxon>Pseudomonadati</taxon>
        <taxon>Pseudomonadota</taxon>
        <taxon>Betaproteobacteria</taxon>
        <taxon>Burkholderiales</taxon>
        <taxon>Sphaerotilaceae</taxon>
        <taxon>Sphaerotilus</taxon>
    </lineage>
</organism>
<name>A0A059KLH8_9BURK</name>
<dbReference type="Proteomes" id="UP000026714">
    <property type="component" value="Unassembled WGS sequence"/>
</dbReference>
<keyword evidence="2" id="KW-1185">Reference proteome</keyword>
<accession>A0A059KLH8</accession>
<dbReference type="EMBL" id="AZRA01000061">
    <property type="protein sequence ID" value="KDB52024.1"/>
    <property type="molecule type" value="Genomic_DNA"/>
</dbReference>
<proteinExistence type="predicted"/>
<sequence length="96" mass="10325">MRARHTPGPWIAVGRWVEHPRDDIPDICTTDPAALDQDGRSDAECCANARLIAAAPELLKALREIVASADRGQAFFSTFLLLDARAAIAKATGGRL</sequence>
<comment type="caution">
    <text evidence="1">The sequence shown here is derived from an EMBL/GenBank/DDBJ whole genome shotgun (WGS) entry which is preliminary data.</text>
</comment>
<protein>
    <submittedName>
        <fullName evidence="1">Uncharacterized protein</fullName>
    </submittedName>
</protein>
<evidence type="ECO:0000313" key="2">
    <source>
        <dbReference type="Proteomes" id="UP000026714"/>
    </source>
</evidence>
<dbReference type="RefSeq" id="WP_037482210.1">
    <property type="nucleotide sequence ID" value="NZ_AZRA01000061.1"/>
</dbReference>
<gene>
    <name evidence="1" type="ORF">X805_23940</name>
</gene>
<reference evidence="1 2" key="1">
    <citation type="journal article" date="2014" name="FEMS Microbiol. Ecol.">
        <title>Sphaerotilus natans encrusted with nanoball-shaped Fe(III) oxide minerals formed by nitrate-reducing mixotrophic Fe(II) oxidation.</title>
        <authorList>
            <person name="Park S."/>
            <person name="Kim D.H."/>
            <person name="Lee J.H."/>
            <person name="Hur H.G."/>
        </authorList>
    </citation>
    <scope>NUCLEOTIDE SEQUENCE [LARGE SCALE GENOMIC DNA]</scope>
    <source>
        <strain evidence="1 2">DSM 6575</strain>
    </source>
</reference>